<sequence length="91" mass="8833">MRPGNVGSLSVGVPGLDVGICRCPRNVGDPPTDTCTPVSATASVAARGARAGEQLITAGSDAAIRTPPTITAPEVGVKVNVGGRTIAAPGG</sequence>
<reference evidence="1" key="1">
    <citation type="submission" date="2020-07" db="EMBL/GenBank/DDBJ databases">
        <title>The High-quality genome of the commercially important snow crab, Chionoecetes opilio.</title>
        <authorList>
            <person name="Jeong J.-H."/>
            <person name="Ryu S."/>
        </authorList>
    </citation>
    <scope>NUCLEOTIDE SEQUENCE</scope>
    <source>
        <strain evidence="1">MADBK_172401_WGS</strain>
        <tissue evidence="1">Digestive gland</tissue>
    </source>
</reference>
<accession>A0A8J4Y2E3</accession>
<dbReference type="EMBL" id="JACEEZ010019773">
    <property type="protein sequence ID" value="KAG0715331.1"/>
    <property type="molecule type" value="Genomic_DNA"/>
</dbReference>
<gene>
    <name evidence="1" type="ORF">GWK47_012122</name>
</gene>
<evidence type="ECO:0000313" key="2">
    <source>
        <dbReference type="Proteomes" id="UP000770661"/>
    </source>
</evidence>
<keyword evidence="2" id="KW-1185">Reference proteome</keyword>
<dbReference type="AlphaFoldDB" id="A0A8J4Y2E3"/>
<protein>
    <submittedName>
        <fullName evidence="1">Uncharacterized protein</fullName>
    </submittedName>
</protein>
<dbReference type="Proteomes" id="UP000770661">
    <property type="component" value="Unassembled WGS sequence"/>
</dbReference>
<comment type="caution">
    <text evidence="1">The sequence shown here is derived from an EMBL/GenBank/DDBJ whole genome shotgun (WGS) entry which is preliminary data.</text>
</comment>
<organism evidence="1 2">
    <name type="scientific">Chionoecetes opilio</name>
    <name type="common">Atlantic snow crab</name>
    <name type="synonym">Cancer opilio</name>
    <dbReference type="NCBI Taxonomy" id="41210"/>
    <lineage>
        <taxon>Eukaryota</taxon>
        <taxon>Metazoa</taxon>
        <taxon>Ecdysozoa</taxon>
        <taxon>Arthropoda</taxon>
        <taxon>Crustacea</taxon>
        <taxon>Multicrustacea</taxon>
        <taxon>Malacostraca</taxon>
        <taxon>Eumalacostraca</taxon>
        <taxon>Eucarida</taxon>
        <taxon>Decapoda</taxon>
        <taxon>Pleocyemata</taxon>
        <taxon>Brachyura</taxon>
        <taxon>Eubrachyura</taxon>
        <taxon>Majoidea</taxon>
        <taxon>Majidae</taxon>
        <taxon>Chionoecetes</taxon>
    </lineage>
</organism>
<proteinExistence type="predicted"/>
<evidence type="ECO:0000313" key="1">
    <source>
        <dbReference type="EMBL" id="KAG0715331.1"/>
    </source>
</evidence>
<name>A0A8J4Y2E3_CHIOP</name>